<dbReference type="EMBL" id="OA567042">
    <property type="protein sequence ID" value="CAD7199795.1"/>
    <property type="molecule type" value="Genomic_DNA"/>
</dbReference>
<accession>A0A7R8ZAV4</accession>
<dbReference type="GO" id="GO:0019254">
    <property type="term" value="P:carnitine metabolic process, CoA-linked"/>
    <property type="evidence" value="ECO:0007669"/>
    <property type="project" value="TreeGrafter"/>
</dbReference>
<dbReference type="InterPro" id="IPR000542">
    <property type="entry name" value="Carn_acyl_trans"/>
</dbReference>
<evidence type="ECO:0000313" key="7">
    <source>
        <dbReference type="EMBL" id="CAD7199795.1"/>
    </source>
</evidence>
<feature type="coiled-coil region" evidence="4">
    <location>
        <begin position="415"/>
        <end position="442"/>
    </location>
</feature>
<dbReference type="InterPro" id="IPR042231">
    <property type="entry name" value="Cho/carn_acyl_trans_2"/>
</dbReference>
<dbReference type="InterPro" id="IPR039551">
    <property type="entry name" value="Cho/carn_acyl_trans"/>
</dbReference>
<feature type="domain" description="Choline/carnitine acyltransferase" evidence="6">
    <location>
        <begin position="419"/>
        <end position="499"/>
    </location>
</feature>
<dbReference type="GO" id="GO:0004092">
    <property type="term" value="F:carnitine O-acetyltransferase activity"/>
    <property type="evidence" value="ECO:0007669"/>
    <property type="project" value="TreeGrafter"/>
</dbReference>
<feature type="compositionally biased region" description="Low complexity" evidence="5">
    <location>
        <begin position="363"/>
        <end position="381"/>
    </location>
</feature>
<sequence>MKRSRQQRVTCYKNGTTTRDSRFGYRTSHIYEFTTHHQRSRWNNAHVLAEETADGMEWNTRTNEQKAALGEIKAHNTNMFENLDVKLSTQITSIEVKLLSALTGGKPEKEVEVTKCEVRVAIDKCEVARDVKEFRDVKGDCDTTVTISSQVDSWEEFVPQGCDCDDDVVTAHQNTDSGRDLGVYVESEVESTTKSVECVGGQRGHANFVDTQIDWGKGARSGVGVHLTEIRSSFSSTEIRTSISPSSAAKLNTTSALANHATEAGKNQQLVLHISEIVSQQKRLSSLLGVPVYNNIAKNSTSAQTRVTSQPTIAKLPVPPLEKTLEKYLRGTVPGDRSEHYRGKLHPQSRQAGPPGSKRIHQPSPVLSPGSPKGSLPSETLPIAIPACPPPPYKSSEHRTLLSTDPIKTISWYTVARLIEKEERLEEDAQKMLKKLPSVENLADWWLKYAYLSYRLPVVVHSSPGIQLPHQSFERQEGHLTYATRFIQGALSFKKILDESYQWSLLIGFVNTLNTALDSPIHPACPARCNL</sequence>
<keyword evidence="3" id="KW-0012">Acyltransferase</keyword>
<comment type="similarity">
    <text evidence="1">Belongs to the carnitine/choline acetyltransferase family.</text>
</comment>
<keyword evidence="4" id="KW-0175">Coiled coil</keyword>
<reference evidence="7" key="1">
    <citation type="submission" date="2020-11" db="EMBL/GenBank/DDBJ databases">
        <authorList>
            <person name="Tran Van P."/>
        </authorList>
    </citation>
    <scope>NUCLEOTIDE SEQUENCE</scope>
</reference>
<dbReference type="Gene3D" id="3.30.559.70">
    <property type="entry name" value="Choline/Carnitine o-acyltransferase, domain 2"/>
    <property type="match status" value="1"/>
</dbReference>
<proteinExistence type="inferred from homology"/>
<organism evidence="7">
    <name type="scientific">Timema douglasi</name>
    <name type="common">Walking stick</name>
    <dbReference type="NCBI Taxonomy" id="61478"/>
    <lineage>
        <taxon>Eukaryota</taxon>
        <taxon>Metazoa</taxon>
        <taxon>Ecdysozoa</taxon>
        <taxon>Arthropoda</taxon>
        <taxon>Hexapoda</taxon>
        <taxon>Insecta</taxon>
        <taxon>Pterygota</taxon>
        <taxon>Neoptera</taxon>
        <taxon>Polyneoptera</taxon>
        <taxon>Phasmatodea</taxon>
        <taxon>Timematodea</taxon>
        <taxon>Timematoidea</taxon>
        <taxon>Timematidae</taxon>
        <taxon>Timema</taxon>
    </lineage>
</organism>
<dbReference type="AlphaFoldDB" id="A0A7R8ZAV4"/>
<name>A0A7R8ZAV4_TIMDO</name>
<dbReference type="PANTHER" id="PTHR22589">
    <property type="entry name" value="CARNITINE O-ACYLTRANSFERASE"/>
    <property type="match status" value="1"/>
</dbReference>
<gene>
    <name evidence="7" type="ORF">TDIB3V08_LOCUS6039</name>
</gene>
<dbReference type="Pfam" id="PF00755">
    <property type="entry name" value="Carn_acyltransf"/>
    <property type="match status" value="1"/>
</dbReference>
<feature type="region of interest" description="Disordered" evidence="5">
    <location>
        <begin position="333"/>
        <end position="381"/>
    </location>
</feature>
<dbReference type="Gene3D" id="3.30.559.10">
    <property type="entry name" value="Chloramphenicol acetyltransferase-like domain"/>
    <property type="match status" value="1"/>
</dbReference>
<evidence type="ECO:0000259" key="6">
    <source>
        <dbReference type="Pfam" id="PF00755"/>
    </source>
</evidence>
<evidence type="ECO:0000256" key="5">
    <source>
        <dbReference type="SAM" id="MobiDB-lite"/>
    </source>
</evidence>
<evidence type="ECO:0000256" key="4">
    <source>
        <dbReference type="SAM" id="Coils"/>
    </source>
</evidence>
<protein>
    <recommendedName>
        <fullName evidence="6">Choline/carnitine acyltransferase domain-containing protein</fullName>
    </recommendedName>
</protein>
<evidence type="ECO:0000256" key="2">
    <source>
        <dbReference type="ARBA" id="ARBA00022679"/>
    </source>
</evidence>
<evidence type="ECO:0000256" key="3">
    <source>
        <dbReference type="ARBA" id="ARBA00023315"/>
    </source>
</evidence>
<evidence type="ECO:0000256" key="1">
    <source>
        <dbReference type="ARBA" id="ARBA00005232"/>
    </source>
</evidence>
<dbReference type="InterPro" id="IPR023213">
    <property type="entry name" value="CAT-like_dom_sf"/>
</dbReference>
<dbReference type="SUPFAM" id="SSF52777">
    <property type="entry name" value="CoA-dependent acyltransferases"/>
    <property type="match status" value="1"/>
</dbReference>
<dbReference type="GO" id="GO:0005777">
    <property type="term" value="C:peroxisome"/>
    <property type="evidence" value="ECO:0007669"/>
    <property type="project" value="TreeGrafter"/>
</dbReference>
<dbReference type="PANTHER" id="PTHR22589:SF103">
    <property type="entry name" value="CARNITINE O-ACETYL-TRANSFERASE, ISOFORM A-RELATED"/>
    <property type="match status" value="1"/>
</dbReference>
<keyword evidence="2" id="KW-0808">Transferase</keyword>